<keyword evidence="2" id="KW-1133">Transmembrane helix</keyword>
<dbReference type="NCBIfam" id="TIGR02867">
    <property type="entry name" value="spore_II_P"/>
    <property type="match status" value="1"/>
</dbReference>
<gene>
    <name evidence="4" type="ORF">Clopa_0510</name>
</gene>
<feature type="domain" description="Mannosyl-glycoprotein endo-beta-N-acetylglucosamidase-like" evidence="3">
    <location>
        <begin position="354"/>
        <end position="508"/>
    </location>
</feature>
<dbReference type="InterPro" id="IPR010897">
    <property type="entry name" value="Spore_II_P"/>
</dbReference>
<dbReference type="GO" id="GO:0004040">
    <property type="term" value="F:amidase activity"/>
    <property type="evidence" value="ECO:0007669"/>
    <property type="project" value="InterPro"/>
</dbReference>
<dbReference type="EMBL" id="CP003261">
    <property type="protein sequence ID" value="AGK95561.1"/>
    <property type="molecule type" value="Genomic_DNA"/>
</dbReference>
<dbReference type="InterPro" id="IPR051056">
    <property type="entry name" value="Glycosyl_Hydrolase_73"/>
</dbReference>
<dbReference type="InterPro" id="IPR002901">
    <property type="entry name" value="MGlyc_endo_b_GlcNAc-like_dom"/>
</dbReference>
<keyword evidence="1" id="KW-0378">Hydrolase</keyword>
<evidence type="ECO:0000313" key="5">
    <source>
        <dbReference type="Proteomes" id="UP000013523"/>
    </source>
</evidence>
<dbReference type="OrthoDB" id="1633470at2"/>
<keyword evidence="5" id="KW-1185">Reference proteome</keyword>
<protein>
    <submittedName>
        <fullName evidence="4">Stage II sporulation protein P</fullName>
    </submittedName>
</protein>
<dbReference type="AlphaFoldDB" id="R4K1D8"/>
<dbReference type="SMART" id="SM00047">
    <property type="entry name" value="LYZ2"/>
    <property type="match status" value="1"/>
</dbReference>
<dbReference type="eggNOG" id="COG1705">
    <property type="taxonomic scope" value="Bacteria"/>
</dbReference>
<feature type="transmembrane region" description="Helical" evidence="2">
    <location>
        <begin position="12"/>
        <end position="33"/>
    </location>
</feature>
<reference evidence="4 5" key="1">
    <citation type="submission" date="2012-01" db="EMBL/GenBank/DDBJ databases">
        <title>Complete sequence of chromosome of Clostridium pasteurianum BC1.</title>
        <authorList>
            <consortium name="US DOE Joint Genome Institute"/>
            <person name="Lucas S."/>
            <person name="Han J."/>
            <person name="Lapidus A."/>
            <person name="Cheng J.-F."/>
            <person name="Goodwin L."/>
            <person name="Pitluck S."/>
            <person name="Peters L."/>
            <person name="Mikhailova N."/>
            <person name="Teshima H."/>
            <person name="Detter J.C."/>
            <person name="Han C."/>
            <person name="Tapia R."/>
            <person name="Land M."/>
            <person name="Hauser L."/>
            <person name="Kyrpides N."/>
            <person name="Ivanova N."/>
            <person name="Pagani I."/>
            <person name="Dunn J."/>
            <person name="Taghavi S."/>
            <person name="Francis A."/>
            <person name="van der Lelie D."/>
            <person name="Woyke T."/>
        </authorList>
    </citation>
    <scope>NUCLEOTIDE SEQUENCE [LARGE SCALE GENOMIC DNA]</scope>
    <source>
        <strain evidence="4 5">BC1</strain>
    </source>
</reference>
<dbReference type="PRINTS" id="PR01002">
    <property type="entry name" value="FLGFLGJ"/>
</dbReference>
<dbReference type="PATRIC" id="fig|86416.3.peg.487"/>
<name>R4K1D8_CLOPA</name>
<dbReference type="KEGG" id="cpas:Clopa_0510"/>
<evidence type="ECO:0000256" key="2">
    <source>
        <dbReference type="SAM" id="Phobius"/>
    </source>
</evidence>
<dbReference type="Pfam" id="PF01832">
    <property type="entry name" value="Glucosaminidase"/>
    <property type="match status" value="1"/>
</dbReference>
<organism evidence="4 5">
    <name type="scientific">Clostridium pasteurianum BC1</name>
    <dbReference type="NCBI Taxonomy" id="86416"/>
    <lineage>
        <taxon>Bacteria</taxon>
        <taxon>Bacillati</taxon>
        <taxon>Bacillota</taxon>
        <taxon>Clostridia</taxon>
        <taxon>Eubacteriales</taxon>
        <taxon>Clostridiaceae</taxon>
        <taxon>Clostridium</taxon>
    </lineage>
</organism>
<sequence length="511" mass="56581">MVNKRINNERSSFVLVLGITIMIFSIYLFFSFFNNQESFTNVTGNILYIQILNYVMPVVKVTNFDKSIAKDTPSLKTYILNYAGINLSHPDEILKKEISYLDGDDNSIKDGTAAIGDFNLSNSDVIKNDGSSTSNANNGSPNTESQISQAYNPKLKKTLDNSKPEVLIYHSHTTESYGADGQDNLDPDKNVTAIGNSLTNTLENDYGISVIHDTTVHNALSYDNSYSRSGQTVNNYLQRYGNFKMIIDLDRTTNPNKADVTKQLNGLNVAKFTFVMAKNNPHFNENMSMVNLLLKDASSYFPGLTIGNGVNCPDNGANFFNQDKSNNAFLLEIGSSPNTLDESKATTQYVARIIAEYLNDEQFIATVAPVAQDTYKKDKIFPSVTLAQAMLESGEGTSSLTKQANNLFGIKAFSWPGKTINMPTRENYNGKNVVIMGKFRAYNNWGESIEDHGNFLVSNSIYAKHGVFSATNYATQARALQSAGYATDPNYANELIGLIEEYGLNKYDNVH</sequence>
<dbReference type="Gene3D" id="4.10.80.30">
    <property type="entry name" value="DNA polymerase, domain 6"/>
    <property type="match status" value="1"/>
</dbReference>
<dbReference type="RefSeq" id="WP_015613888.1">
    <property type="nucleotide sequence ID" value="NC_021182.1"/>
</dbReference>
<dbReference type="Pfam" id="PF07454">
    <property type="entry name" value="SpoIIP"/>
    <property type="match status" value="1"/>
</dbReference>
<evidence type="ECO:0000259" key="3">
    <source>
        <dbReference type="SMART" id="SM00047"/>
    </source>
</evidence>
<dbReference type="PANTHER" id="PTHR33308">
    <property type="entry name" value="PEPTIDOGLYCAN HYDROLASE FLGJ"/>
    <property type="match status" value="1"/>
</dbReference>
<dbReference type="eggNOG" id="COG0860">
    <property type="taxonomic scope" value="Bacteria"/>
</dbReference>
<keyword evidence="2" id="KW-0812">Transmembrane</keyword>
<dbReference type="PANTHER" id="PTHR33308:SF9">
    <property type="entry name" value="PEPTIDOGLYCAN HYDROLASE FLGJ"/>
    <property type="match status" value="1"/>
</dbReference>
<proteinExistence type="predicted"/>
<evidence type="ECO:0000256" key="1">
    <source>
        <dbReference type="ARBA" id="ARBA00022801"/>
    </source>
</evidence>
<dbReference type="Gene3D" id="1.10.530.10">
    <property type="match status" value="1"/>
</dbReference>
<dbReference type="Proteomes" id="UP000013523">
    <property type="component" value="Chromosome"/>
</dbReference>
<dbReference type="HOGENOM" id="CLU_040895_2_0_9"/>
<keyword evidence="2" id="KW-0472">Membrane</keyword>
<accession>R4K1D8</accession>
<evidence type="ECO:0000313" key="4">
    <source>
        <dbReference type="EMBL" id="AGK95561.1"/>
    </source>
</evidence>